<evidence type="ECO:0000256" key="7">
    <source>
        <dbReference type="ARBA" id="ARBA00022697"/>
    </source>
</evidence>
<dbReference type="Pfam" id="PF01842">
    <property type="entry name" value="ACT"/>
    <property type="match status" value="1"/>
</dbReference>
<dbReference type="InterPro" id="IPR016204">
    <property type="entry name" value="HDH"/>
</dbReference>
<evidence type="ECO:0000313" key="11">
    <source>
        <dbReference type="EMBL" id="CAB4635242.1"/>
    </source>
</evidence>
<keyword evidence="9" id="KW-0486">Methionine biosynthesis</keyword>
<evidence type="ECO:0000256" key="1">
    <source>
        <dbReference type="ARBA" id="ARBA00005056"/>
    </source>
</evidence>
<dbReference type="PANTHER" id="PTHR43331:SF1">
    <property type="entry name" value="HOMOSERINE DEHYDROGENASE"/>
    <property type="match status" value="1"/>
</dbReference>
<dbReference type="GO" id="GO:0050661">
    <property type="term" value="F:NADP binding"/>
    <property type="evidence" value="ECO:0007669"/>
    <property type="project" value="InterPro"/>
</dbReference>
<evidence type="ECO:0000256" key="5">
    <source>
        <dbReference type="ARBA" id="ARBA00013376"/>
    </source>
</evidence>
<proteinExistence type="inferred from homology"/>
<evidence type="ECO:0000259" key="10">
    <source>
        <dbReference type="PROSITE" id="PS51671"/>
    </source>
</evidence>
<dbReference type="PIRSF" id="PIRSF000098">
    <property type="entry name" value="Homoser_dehydrog"/>
    <property type="match status" value="1"/>
</dbReference>
<dbReference type="Pfam" id="PF03447">
    <property type="entry name" value="NAD_binding_3"/>
    <property type="match status" value="1"/>
</dbReference>
<dbReference type="NCBIfam" id="NF004976">
    <property type="entry name" value="PRK06349.1"/>
    <property type="match status" value="1"/>
</dbReference>
<dbReference type="SUPFAM" id="SSF51735">
    <property type="entry name" value="NAD(P)-binding Rossmann-fold domains"/>
    <property type="match status" value="1"/>
</dbReference>
<evidence type="ECO:0000256" key="9">
    <source>
        <dbReference type="ARBA" id="ARBA00023167"/>
    </source>
</evidence>
<dbReference type="Gene3D" id="3.40.50.720">
    <property type="entry name" value="NAD(P)-binding Rossmann-like Domain"/>
    <property type="match status" value="1"/>
</dbReference>
<dbReference type="InterPro" id="IPR045865">
    <property type="entry name" value="ACT-like_dom_sf"/>
</dbReference>
<dbReference type="GO" id="GO:0009088">
    <property type="term" value="P:threonine biosynthetic process"/>
    <property type="evidence" value="ECO:0007669"/>
    <property type="project" value="UniProtKB-UniPathway"/>
</dbReference>
<dbReference type="CDD" id="cd04881">
    <property type="entry name" value="ACT_HSDH-Hom"/>
    <property type="match status" value="1"/>
</dbReference>
<dbReference type="GO" id="GO:0009086">
    <property type="term" value="P:methionine biosynthetic process"/>
    <property type="evidence" value="ECO:0007669"/>
    <property type="project" value="UniProtKB-KW"/>
</dbReference>
<gene>
    <name evidence="11" type="ORF">UFOPK2106_00506</name>
</gene>
<dbReference type="SUPFAM" id="SSF55347">
    <property type="entry name" value="Glyceraldehyde-3-phosphate dehydrogenase-like, C-terminal domain"/>
    <property type="match status" value="1"/>
</dbReference>
<evidence type="ECO:0000256" key="2">
    <source>
        <dbReference type="ARBA" id="ARBA00005062"/>
    </source>
</evidence>
<protein>
    <recommendedName>
        <fullName evidence="5">Homoserine dehydrogenase</fullName>
        <ecNumber evidence="4">1.1.1.3</ecNumber>
    </recommendedName>
</protein>
<evidence type="ECO:0000256" key="6">
    <source>
        <dbReference type="ARBA" id="ARBA00022605"/>
    </source>
</evidence>
<dbReference type="InterPro" id="IPR002912">
    <property type="entry name" value="ACT_dom"/>
</dbReference>
<dbReference type="AlphaFoldDB" id="A0A6J6JDU4"/>
<dbReference type="EC" id="1.1.1.3" evidence="4"/>
<dbReference type="Gene3D" id="3.30.360.10">
    <property type="entry name" value="Dihydrodipicolinate Reductase, domain 2"/>
    <property type="match status" value="1"/>
</dbReference>
<dbReference type="PROSITE" id="PS51671">
    <property type="entry name" value="ACT"/>
    <property type="match status" value="1"/>
</dbReference>
<dbReference type="FunFam" id="3.30.360.10:FF:000005">
    <property type="entry name" value="Homoserine dehydrogenase"/>
    <property type="match status" value="1"/>
</dbReference>
<dbReference type="InterPro" id="IPR001342">
    <property type="entry name" value="HDH_cat"/>
</dbReference>
<evidence type="ECO:0000256" key="3">
    <source>
        <dbReference type="ARBA" id="ARBA00006753"/>
    </source>
</evidence>
<keyword evidence="7" id="KW-0791">Threonine biosynthesis</keyword>
<sequence length="441" mass="46380">MSKESNLSEYRPIRVALLGAGSVGSEVARLLLEQKSELAARVGAELELVGVAVRDLKTKRNGFPKELLTTDAESLILSADIVIEVMGGLQPAKDYILLALNSGSDVITANKALLATHGSELFNAAEQVGAQLYFEASVAAAIPIIRPLRESLAGDRVKRIMGIVNGSTNYILDRMDKSGITLEAAMKEATELGYLEADPSLDVDGYDAAQKAAILASLAFHTEVPLEKVYREGITGVSAEQIAAAKRDGFVIKLLAICEFIDADESGPEGVSVRVYPALVPRSHPLASVDGAYNAVFVEAEAAGRLMFYGSGAGGTQTASAILGDVVSAAKRHVAGGPGLADSIHANFDVLDMSRIKTRYVIQLEVKDQPGVLAKIASLFSEHGVSIETVEQAVLGRNLQTASLEIGTHLASDAALAGVVKALKSNDAVQAVSSFIRVEGL</sequence>
<dbReference type="Pfam" id="PF00742">
    <property type="entry name" value="Homoserine_dh"/>
    <property type="match status" value="1"/>
</dbReference>
<evidence type="ECO:0000256" key="8">
    <source>
        <dbReference type="ARBA" id="ARBA00023002"/>
    </source>
</evidence>
<dbReference type="UniPathway" id="UPA00050">
    <property type="reaction ID" value="UER00063"/>
</dbReference>
<comment type="pathway">
    <text evidence="2">Amino-acid biosynthesis; L-methionine biosynthesis via de novo pathway; L-homoserine from L-aspartate: step 3/3.</text>
</comment>
<dbReference type="GO" id="GO:0004412">
    <property type="term" value="F:homoserine dehydrogenase activity"/>
    <property type="evidence" value="ECO:0007669"/>
    <property type="project" value="UniProtKB-EC"/>
</dbReference>
<dbReference type="SUPFAM" id="SSF55021">
    <property type="entry name" value="ACT-like"/>
    <property type="match status" value="1"/>
</dbReference>
<keyword evidence="8" id="KW-0560">Oxidoreductase</keyword>
<evidence type="ECO:0000256" key="4">
    <source>
        <dbReference type="ARBA" id="ARBA00013213"/>
    </source>
</evidence>
<keyword evidence="6" id="KW-0028">Amino-acid biosynthesis</keyword>
<accession>A0A6J6JDU4</accession>
<organism evidence="11">
    <name type="scientific">freshwater metagenome</name>
    <dbReference type="NCBI Taxonomy" id="449393"/>
    <lineage>
        <taxon>unclassified sequences</taxon>
        <taxon>metagenomes</taxon>
        <taxon>ecological metagenomes</taxon>
    </lineage>
</organism>
<dbReference type="UniPathway" id="UPA00051">
    <property type="reaction ID" value="UER00465"/>
</dbReference>
<dbReference type="InterPro" id="IPR005106">
    <property type="entry name" value="Asp/hSer_DH_NAD-bd"/>
</dbReference>
<name>A0A6J6JDU4_9ZZZZ</name>
<comment type="pathway">
    <text evidence="1">Amino-acid biosynthesis; L-threonine biosynthesis; L-threonine from L-aspartate: step 3/5.</text>
</comment>
<dbReference type="Gene3D" id="3.30.70.260">
    <property type="match status" value="1"/>
</dbReference>
<dbReference type="PANTHER" id="PTHR43331">
    <property type="entry name" value="HOMOSERINE DEHYDROGENASE"/>
    <property type="match status" value="1"/>
</dbReference>
<feature type="domain" description="ACT" evidence="10">
    <location>
        <begin position="361"/>
        <end position="437"/>
    </location>
</feature>
<dbReference type="EMBL" id="CAEZVS010000055">
    <property type="protein sequence ID" value="CAB4635242.1"/>
    <property type="molecule type" value="Genomic_DNA"/>
</dbReference>
<reference evidence="11" key="1">
    <citation type="submission" date="2020-05" db="EMBL/GenBank/DDBJ databases">
        <authorList>
            <person name="Chiriac C."/>
            <person name="Salcher M."/>
            <person name="Ghai R."/>
            <person name="Kavagutti S V."/>
        </authorList>
    </citation>
    <scope>NUCLEOTIDE SEQUENCE</scope>
</reference>
<comment type="similarity">
    <text evidence="3">Belongs to the homoserine dehydrogenase family.</text>
</comment>
<dbReference type="InterPro" id="IPR036291">
    <property type="entry name" value="NAD(P)-bd_dom_sf"/>
</dbReference>